<geneLocation type="plasmid" evidence="2">
    <name>CLIT_20p</name>
</geneLocation>
<dbReference type="AlphaFoldDB" id="A0A069RIE7"/>
<accession>A0A069RIE7</accession>
<dbReference type="EMBL" id="JJMM01000001">
    <property type="protein sequence ID" value="KDR96799.1"/>
    <property type="molecule type" value="Genomic_DNA"/>
</dbReference>
<protein>
    <submittedName>
        <fullName evidence="2">Uncharacterized protein</fullName>
    </submittedName>
</protein>
<reference evidence="2 3" key="1">
    <citation type="submission" date="2014-03" db="EMBL/GenBank/DDBJ databases">
        <title>Genome sequence of Clostridium litorale W6, DSM 5388.</title>
        <authorList>
            <person name="Poehlein A."/>
            <person name="Jagirdar A."/>
            <person name="Khonsari B."/>
            <person name="Chibani C.M."/>
            <person name="Gutierrez Gutierrez D.A."/>
            <person name="Davydova E."/>
            <person name="Alghaithi H.S."/>
            <person name="Nair K.P."/>
            <person name="Dhamotharan K."/>
            <person name="Chandran L."/>
            <person name="G W."/>
            <person name="Daniel R."/>
        </authorList>
    </citation>
    <scope>NUCLEOTIDE SEQUENCE [LARGE SCALE GENOMIC DNA]</scope>
    <source>
        <strain evidence="2 3">W6</strain>
        <plasmid evidence="2">CLIT_20p</plasmid>
    </source>
</reference>
<proteinExistence type="predicted"/>
<keyword evidence="1" id="KW-1133">Transmembrane helix</keyword>
<feature type="transmembrane region" description="Helical" evidence="1">
    <location>
        <begin position="73"/>
        <end position="96"/>
    </location>
</feature>
<name>A0A069RIE7_PEPLI</name>
<gene>
    <name evidence="2" type="ORF">CLIT_20p00120</name>
</gene>
<dbReference type="Proteomes" id="UP000027946">
    <property type="component" value="Unassembled WGS sequence"/>
</dbReference>
<sequence length="100" mass="11735">MKKQIKAILPFTVTLINLTIVMFIWHYDIPNDASVQFRRFIINFQIGYGIFSILPAIYGVFSSKGQLEPDMKLQRFTFLANSIYIIMYVIYVTYVYKSFG</sequence>
<feature type="transmembrane region" description="Helical" evidence="1">
    <location>
        <begin position="39"/>
        <end position="61"/>
    </location>
</feature>
<feature type="transmembrane region" description="Helical" evidence="1">
    <location>
        <begin position="7"/>
        <end position="27"/>
    </location>
</feature>
<comment type="caution">
    <text evidence="2">The sequence shown here is derived from an EMBL/GenBank/DDBJ whole genome shotgun (WGS) entry which is preliminary data.</text>
</comment>
<keyword evidence="1" id="KW-0472">Membrane</keyword>
<keyword evidence="1" id="KW-0812">Transmembrane</keyword>
<keyword evidence="3" id="KW-1185">Reference proteome</keyword>
<keyword evidence="2" id="KW-0614">Plasmid</keyword>
<evidence type="ECO:0000313" key="3">
    <source>
        <dbReference type="Proteomes" id="UP000027946"/>
    </source>
</evidence>
<evidence type="ECO:0000256" key="1">
    <source>
        <dbReference type="SAM" id="Phobius"/>
    </source>
</evidence>
<dbReference type="RefSeq" id="WP_038260664.1">
    <property type="nucleotide sequence ID" value="NZ_FSRH01000022.1"/>
</dbReference>
<evidence type="ECO:0000313" key="2">
    <source>
        <dbReference type="EMBL" id="KDR96799.1"/>
    </source>
</evidence>
<organism evidence="2 3">
    <name type="scientific">Peptoclostridium litorale DSM 5388</name>
    <dbReference type="NCBI Taxonomy" id="1121324"/>
    <lineage>
        <taxon>Bacteria</taxon>
        <taxon>Bacillati</taxon>
        <taxon>Bacillota</taxon>
        <taxon>Clostridia</taxon>
        <taxon>Peptostreptococcales</taxon>
        <taxon>Peptoclostridiaceae</taxon>
        <taxon>Peptoclostridium</taxon>
    </lineage>
</organism>